<dbReference type="SMART" id="SM00662">
    <property type="entry name" value="RPOLD"/>
    <property type="match status" value="1"/>
</dbReference>
<dbReference type="GO" id="GO:0005737">
    <property type="term" value="C:cytoplasm"/>
    <property type="evidence" value="ECO:0007669"/>
    <property type="project" value="UniProtKB-ARBA"/>
</dbReference>
<dbReference type="Gene3D" id="2.170.120.12">
    <property type="entry name" value="DNA-directed RNA polymerase, insert domain"/>
    <property type="match status" value="1"/>
</dbReference>
<keyword evidence="7 11" id="KW-0804">Transcription</keyword>
<dbReference type="Gene3D" id="1.10.150.20">
    <property type="entry name" value="5' to 3' exonuclease, C-terminal subdomain"/>
    <property type="match status" value="1"/>
</dbReference>
<evidence type="ECO:0000256" key="8">
    <source>
        <dbReference type="ARBA" id="ARBA00032524"/>
    </source>
</evidence>
<dbReference type="NCBIfam" id="TIGR02027">
    <property type="entry name" value="rpoA"/>
    <property type="match status" value="1"/>
</dbReference>
<dbReference type="SUPFAM" id="SSF55257">
    <property type="entry name" value="RBP11-like subunits of RNA polymerase"/>
    <property type="match status" value="1"/>
</dbReference>
<keyword evidence="6 11" id="KW-0548">Nucleotidyltransferase</keyword>
<dbReference type="InterPro" id="IPR036603">
    <property type="entry name" value="RBP11-like"/>
</dbReference>
<dbReference type="EC" id="2.7.7.6" evidence="2 11"/>
<dbReference type="NCBIfam" id="NF003519">
    <property type="entry name" value="PRK05182.2-5"/>
    <property type="match status" value="1"/>
</dbReference>
<dbReference type="InterPro" id="IPR036643">
    <property type="entry name" value="RNApol_insert_sf"/>
</dbReference>
<dbReference type="GO" id="GO:0003677">
    <property type="term" value="F:DNA binding"/>
    <property type="evidence" value="ECO:0007669"/>
    <property type="project" value="UniProtKB-UniRule"/>
</dbReference>
<dbReference type="Pfam" id="PF03118">
    <property type="entry name" value="RNA_pol_A_CTD"/>
    <property type="match status" value="1"/>
</dbReference>
<dbReference type="InterPro" id="IPR011263">
    <property type="entry name" value="DNA-dir_RNA_pol_RpoA/D/Rpb3"/>
</dbReference>
<dbReference type="NCBIfam" id="NF003516">
    <property type="entry name" value="PRK05182.2-2"/>
    <property type="match status" value="1"/>
</dbReference>
<dbReference type="InterPro" id="IPR011260">
    <property type="entry name" value="RNAP_asu_C"/>
</dbReference>
<name>A0A0H4TDW0_9BACT</name>
<sequence length="320" mass="35549">MSIGTMWETPTPKVEYAELSDTYGKFVVEPLDRGFGVTLGNSLRRVLLSTISGAAVTSVKIDGVLHEFSTIPGVVEDVTQIVLNLKELTLRLYTDKPKLLRLDVKGKKEVTAADIQEDPEVEILNSSLRLATLDRKDARLEMEIFVERGKGYVAAEKHRRSEHVIGVIPVDSIYSPIQKVNYTVEDTRVGHATDLDRLVLEIWTNGSIRPEEALQEASRLLIDHFRLFSGIADETGTGATFGVTEDPDRARAMAMPIEDLDLSVRPYNCLKRAGIHTVGDLIKKTEDEVVAVKNFGRKSLDEVKEKLAAHGLSLRQPETT</sequence>
<dbReference type="GO" id="GO:0046983">
    <property type="term" value="F:protein dimerization activity"/>
    <property type="evidence" value="ECO:0007669"/>
    <property type="project" value="InterPro"/>
</dbReference>
<feature type="region of interest" description="Alpha N-terminal domain (alpha-NTD)" evidence="11">
    <location>
        <begin position="1"/>
        <end position="234"/>
    </location>
</feature>
<gene>
    <name evidence="11" type="primary">rpoA</name>
</gene>
<keyword evidence="4 11" id="KW-0240">DNA-directed RNA polymerase</keyword>
<keyword evidence="5 11" id="KW-0808">Transferase</keyword>
<dbReference type="SUPFAM" id="SSF47789">
    <property type="entry name" value="C-terminal domain of RNA polymerase alpha subunit"/>
    <property type="match status" value="1"/>
</dbReference>
<accession>A0A0H4TDW0</accession>
<feature type="domain" description="DNA-directed RNA polymerase RpoA/D/Rpb3-type" evidence="12">
    <location>
        <begin position="23"/>
        <end position="231"/>
    </location>
</feature>
<evidence type="ECO:0000256" key="2">
    <source>
        <dbReference type="ARBA" id="ARBA00012418"/>
    </source>
</evidence>
<dbReference type="NCBIfam" id="NF003513">
    <property type="entry name" value="PRK05182.1-2"/>
    <property type="match status" value="1"/>
</dbReference>
<evidence type="ECO:0000256" key="11">
    <source>
        <dbReference type="HAMAP-Rule" id="MF_00059"/>
    </source>
</evidence>
<dbReference type="Gene3D" id="3.30.1360.10">
    <property type="entry name" value="RNA polymerase, RBP11-like subunit"/>
    <property type="match status" value="1"/>
</dbReference>
<protein>
    <recommendedName>
        <fullName evidence="3 11">DNA-directed RNA polymerase subunit alpha</fullName>
        <shortName evidence="11">RNAP subunit alpha</shortName>
        <ecNumber evidence="2 11">2.7.7.6</ecNumber>
    </recommendedName>
    <alternativeName>
        <fullName evidence="9 11">RNA polymerase subunit alpha</fullName>
    </alternativeName>
    <alternativeName>
        <fullName evidence="8 11">Transcriptase subunit alpha</fullName>
    </alternativeName>
</protein>
<dbReference type="EMBL" id="KT007048">
    <property type="protein sequence ID" value="AKQ04752.1"/>
    <property type="molecule type" value="Genomic_DNA"/>
</dbReference>
<reference evidence="13" key="1">
    <citation type="journal article" date="2015" name="ISME J.">
        <title>Aquifer environment selects for microbial species cohorts in sediment and groundwater.</title>
        <authorList>
            <person name="Hug L.A."/>
            <person name="Thomas B.C."/>
            <person name="Brown C.T."/>
            <person name="Frischkorn K.R."/>
            <person name="Williams K.H."/>
            <person name="Tringe S.G."/>
            <person name="Banfield J.F."/>
        </authorList>
    </citation>
    <scope>NUCLEOTIDE SEQUENCE</scope>
</reference>
<dbReference type="FunFam" id="2.170.120.12:FF:000001">
    <property type="entry name" value="DNA-directed RNA polymerase subunit alpha"/>
    <property type="match status" value="1"/>
</dbReference>
<evidence type="ECO:0000313" key="13">
    <source>
        <dbReference type="EMBL" id="AKQ04752.1"/>
    </source>
</evidence>
<comment type="subunit">
    <text evidence="11">Homodimer. The RNAP catalytic core consists of 2 alpha, 1 beta, 1 beta' and 1 omega subunit. When a sigma factor is associated with the core the holoenzyme is formed, which can initiate transcription.</text>
</comment>
<dbReference type="InterPro" id="IPR011262">
    <property type="entry name" value="DNA-dir_RNA_pol_insert"/>
</dbReference>
<dbReference type="Pfam" id="PF01193">
    <property type="entry name" value="RNA_pol_L"/>
    <property type="match status" value="1"/>
</dbReference>
<comment type="domain">
    <text evidence="11">The N-terminal domain is essential for RNAP assembly and basal transcription, whereas the C-terminal domain is involved in interaction with transcriptional regulators and with upstream promoter elements.</text>
</comment>
<evidence type="ECO:0000256" key="9">
    <source>
        <dbReference type="ARBA" id="ARBA00033070"/>
    </source>
</evidence>
<proteinExistence type="inferred from homology"/>
<evidence type="ECO:0000256" key="6">
    <source>
        <dbReference type="ARBA" id="ARBA00022695"/>
    </source>
</evidence>
<evidence type="ECO:0000256" key="5">
    <source>
        <dbReference type="ARBA" id="ARBA00022679"/>
    </source>
</evidence>
<dbReference type="GO" id="GO:0006351">
    <property type="term" value="P:DNA-templated transcription"/>
    <property type="evidence" value="ECO:0007669"/>
    <property type="project" value="UniProtKB-UniRule"/>
</dbReference>
<feature type="region of interest" description="Alpha C-terminal domain (alpha-CTD)" evidence="11">
    <location>
        <begin position="252"/>
        <end position="320"/>
    </location>
</feature>
<dbReference type="GO" id="GO:0003899">
    <property type="term" value="F:DNA-directed RNA polymerase activity"/>
    <property type="evidence" value="ECO:0007669"/>
    <property type="project" value="UniProtKB-UniRule"/>
</dbReference>
<dbReference type="CDD" id="cd06928">
    <property type="entry name" value="RNAP_alpha_NTD"/>
    <property type="match status" value="1"/>
</dbReference>
<dbReference type="InterPro" id="IPR011773">
    <property type="entry name" value="DNA-dir_RpoA"/>
</dbReference>
<comment type="catalytic activity">
    <reaction evidence="10 11">
        <text>RNA(n) + a ribonucleoside 5'-triphosphate = RNA(n+1) + diphosphate</text>
        <dbReference type="Rhea" id="RHEA:21248"/>
        <dbReference type="Rhea" id="RHEA-COMP:14527"/>
        <dbReference type="Rhea" id="RHEA-COMP:17342"/>
        <dbReference type="ChEBI" id="CHEBI:33019"/>
        <dbReference type="ChEBI" id="CHEBI:61557"/>
        <dbReference type="ChEBI" id="CHEBI:140395"/>
        <dbReference type="EC" id="2.7.7.6"/>
    </reaction>
</comment>
<dbReference type="AlphaFoldDB" id="A0A0H4TDW0"/>
<dbReference type="GO" id="GO:0000428">
    <property type="term" value="C:DNA-directed RNA polymerase complex"/>
    <property type="evidence" value="ECO:0007669"/>
    <property type="project" value="UniProtKB-KW"/>
</dbReference>
<dbReference type="SUPFAM" id="SSF56553">
    <property type="entry name" value="Insert subdomain of RNA polymerase alpha subunit"/>
    <property type="match status" value="1"/>
</dbReference>
<comment type="similarity">
    <text evidence="1 11">Belongs to the RNA polymerase alpha chain family.</text>
</comment>
<organism evidence="13">
    <name type="scientific">uncultured bacterium Rifle_16ft_4_minimus_7469</name>
    <dbReference type="NCBI Taxonomy" id="1665162"/>
    <lineage>
        <taxon>Bacteria</taxon>
        <taxon>environmental samples</taxon>
    </lineage>
</organism>
<evidence type="ECO:0000256" key="10">
    <source>
        <dbReference type="ARBA" id="ARBA00048552"/>
    </source>
</evidence>
<dbReference type="HAMAP" id="MF_00059">
    <property type="entry name" value="RNApol_bact_RpoA"/>
    <property type="match status" value="1"/>
</dbReference>
<evidence type="ECO:0000256" key="4">
    <source>
        <dbReference type="ARBA" id="ARBA00022478"/>
    </source>
</evidence>
<evidence type="ECO:0000259" key="12">
    <source>
        <dbReference type="SMART" id="SM00662"/>
    </source>
</evidence>
<evidence type="ECO:0000256" key="7">
    <source>
        <dbReference type="ARBA" id="ARBA00023163"/>
    </source>
</evidence>
<evidence type="ECO:0000256" key="1">
    <source>
        <dbReference type="ARBA" id="ARBA00007123"/>
    </source>
</evidence>
<dbReference type="NCBIfam" id="NF003515">
    <property type="entry name" value="PRK05182.2-1"/>
    <property type="match status" value="1"/>
</dbReference>
<dbReference type="Pfam" id="PF01000">
    <property type="entry name" value="RNA_pol_A_bac"/>
    <property type="match status" value="1"/>
</dbReference>
<comment type="function">
    <text evidence="11">DNA-dependent RNA polymerase catalyzes the transcription of DNA into RNA using the four ribonucleoside triphosphates as substrates.</text>
</comment>
<evidence type="ECO:0000256" key="3">
    <source>
        <dbReference type="ARBA" id="ARBA00015972"/>
    </source>
</evidence>